<proteinExistence type="predicted"/>
<dbReference type="InParanoid" id="A0A6J3BZI7"/>
<evidence type="ECO:0000256" key="2">
    <source>
        <dbReference type="SAM" id="Phobius"/>
    </source>
</evidence>
<feature type="transmembrane region" description="Helical" evidence="2">
    <location>
        <begin position="990"/>
        <end position="1012"/>
    </location>
</feature>
<protein>
    <submittedName>
        <fullName evidence="5">Uncharacterized protein LOC116413210</fullName>
    </submittedName>
</protein>
<dbReference type="AlphaFoldDB" id="A0A6J3BZI7"/>
<reference evidence="5" key="1">
    <citation type="submission" date="2025-08" db="UniProtKB">
        <authorList>
            <consortium name="RefSeq"/>
        </authorList>
    </citation>
    <scope>IDENTIFICATION</scope>
    <source>
        <tissue evidence="5">Whole larvae</tissue>
    </source>
</reference>
<name>A0A6J3BZI7_GALME</name>
<gene>
    <name evidence="5" type="primary">LOC116413210</name>
</gene>
<keyword evidence="3" id="KW-0732">Signal</keyword>
<dbReference type="KEGG" id="gmw:116413210"/>
<organism evidence="4 5">
    <name type="scientific">Galleria mellonella</name>
    <name type="common">Greater wax moth</name>
    <dbReference type="NCBI Taxonomy" id="7137"/>
    <lineage>
        <taxon>Eukaryota</taxon>
        <taxon>Metazoa</taxon>
        <taxon>Ecdysozoa</taxon>
        <taxon>Arthropoda</taxon>
        <taxon>Hexapoda</taxon>
        <taxon>Insecta</taxon>
        <taxon>Pterygota</taxon>
        <taxon>Neoptera</taxon>
        <taxon>Endopterygota</taxon>
        <taxon>Lepidoptera</taxon>
        <taxon>Glossata</taxon>
        <taxon>Ditrysia</taxon>
        <taxon>Pyraloidea</taxon>
        <taxon>Pyralidae</taxon>
        <taxon>Galleriinae</taxon>
        <taxon>Galleria</taxon>
    </lineage>
</organism>
<keyword evidence="2" id="KW-1133">Transmembrane helix</keyword>
<evidence type="ECO:0000313" key="4">
    <source>
        <dbReference type="Proteomes" id="UP001652740"/>
    </source>
</evidence>
<keyword evidence="2" id="KW-0472">Membrane</keyword>
<dbReference type="GeneID" id="116413210"/>
<evidence type="ECO:0000313" key="5">
    <source>
        <dbReference type="RefSeq" id="XP_031766878.2"/>
    </source>
</evidence>
<feature type="compositionally biased region" description="Basic and acidic residues" evidence="1">
    <location>
        <begin position="178"/>
        <end position="194"/>
    </location>
</feature>
<feature type="compositionally biased region" description="Polar residues" evidence="1">
    <location>
        <begin position="58"/>
        <end position="72"/>
    </location>
</feature>
<dbReference type="RefSeq" id="XP_031766878.2">
    <property type="nucleotide sequence ID" value="XM_031911018.2"/>
</dbReference>
<dbReference type="Proteomes" id="UP001652740">
    <property type="component" value="Unplaced"/>
</dbReference>
<keyword evidence="2" id="KW-0812">Transmembrane</keyword>
<feature type="region of interest" description="Disordered" evidence="1">
    <location>
        <begin position="172"/>
        <end position="198"/>
    </location>
</feature>
<keyword evidence="4" id="KW-1185">Reference proteome</keyword>
<sequence length="1087" mass="124658">MGVIWRTAMPLLSTLAALIIIVHSAEDDLDADYRYDLRSRVLDTGTPSYDQPWRAVQSESMLHQSKTTNWDMASSDESHKRRRPGRKRKRRPIELATEEAILENKYVYTNEPSPSFHKPKYINSYEVTDAPRRRRKKINTRSNRWTDESVDTEKPVRRRGYRRKRPTLETWPQLSEFSGHRTDSSSIESEKLDESDLQMESNVYSKEDRGSLPFVKSRIENDESRNLKISDITPASEDREVLEVDTKDNVQKPQMLEDKSLSEFSSEIFSEPKTKAEDEVVSRQKKIKEKALNIKNDLDKLQDGGPIDPLTLKEILKRSNGTSLSEILQQHNLSLADLLHGKENVLSILKKDASSLEQENSRPVLDLEADVPLITKDETEENFKTLPPIHDRTENATVNRNVSTMNLIQNLNNTNKEIDLNPIHPKQGININENIKIRQNRTRFMNRRRYPLGIRKKLRMRPMVNSTFKNQLSRDMMALNVKRYYNRRNDTKSQQWKEIVPLIKNVSIDNEIDDNTEAIETTTVFITTEDTTTVLDSETYPSTVTEDINMNVNESKNAIEISNIDMTESTTTEIGTTETVTDYIITDKPITTPTVQLLNASTIRRQAHNNRLKKKRLKQKISTVTTPRDSIVKSNISTVDTFISSEFIAKARPDLNTIDERQNFEVLEDFLTTSSSKNVENNAILKETFSSRPSISRVSLSSTTEETAKFEIEEILNDTRTSARLSKILMERNMTLSELVEHRERGSSHVHLADIFHNASREPNPPEPFLSKSLIEPISKETYPLRALLDANLHDPVTKVTTTVPLQLQEKYMNIPVVMNFGNNVNENAENMGIMSLFNNFTSNDTNTVSKVLQKDSQGALYESSVTTINSTNINDGVREGRLLNDSQDLMNWKEIFSMIRKIGSNKTEKNLDTYTKELLPSETYKKITLKEDIDGDGLIVLEDLQHLRDFDSHIAPDSNENLQVNSYEETDVPTKPGILDKIPYNTKSVTVAIASIVGLATILFLLTYATFKWRQQRKRHKRRSFCDGRIPTPVFENRKGNKNNSSTRSISPMLSSSNIYTMNTVDSHHGKDSPEYMWDTLRKPFQ</sequence>
<evidence type="ECO:0000256" key="1">
    <source>
        <dbReference type="SAM" id="MobiDB-lite"/>
    </source>
</evidence>
<feature type="region of interest" description="Disordered" evidence="1">
    <location>
        <begin position="58"/>
        <end position="93"/>
    </location>
</feature>
<feature type="chain" id="PRO_5047118600" evidence="3">
    <location>
        <begin position="25"/>
        <end position="1087"/>
    </location>
</feature>
<accession>A0A6J3BZI7</accession>
<feature type="compositionally biased region" description="Basic residues" evidence="1">
    <location>
        <begin position="80"/>
        <end position="91"/>
    </location>
</feature>
<evidence type="ECO:0000256" key="3">
    <source>
        <dbReference type="SAM" id="SignalP"/>
    </source>
</evidence>
<feature type="signal peptide" evidence="3">
    <location>
        <begin position="1"/>
        <end position="24"/>
    </location>
</feature>